<organism evidence="1 2">
    <name type="scientific">Haloferax sp. Atlit-48N</name>
    <dbReference type="NCBI Taxonomy" id="2077198"/>
    <lineage>
        <taxon>Archaea</taxon>
        <taxon>Methanobacteriati</taxon>
        <taxon>Methanobacteriota</taxon>
        <taxon>Stenosarchaea group</taxon>
        <taxon>Halobacteria</taxon>
        <taxon>Halobacteriales</taxon>
        <taxon>Haloferacaceae</taxon>
        <taxon>Haloferax</taxon>
    </lineage>
</organism>
<name>A0ACD5I1Y2_9EURY</name>
<reference evidence="1" key="1">
    <citation type="submission" date="2023-10" db="EMBL/GenBank/DDBJ databases">
        <title>A new archaeal virus that suppresses the transcription of host immunity genes.</title>
        <authorList>
            <person name="Turgeman-Grott I."/>
            <person name="Golan N."/>
            <person name="Neri U."/>
            <person name="Naki D."/>
            <person name="Altman N."/>
            <person name="Eizenshtein K."/>
            <person name="Choudhary D."/>
            <person name="Levi R."/>
            <person name="Himani H."/>
            <person name="Reshef L."/>
            <person name="Papke T.R."/>
            <person name="Gophna U."/>
        </authorList>
    </citation>
    <scope>NUCLEOTIDE SEQUENCE</scope>
    <source>
        <strain evidence="1">Atlit-48N</strain>
    </source>
</reference>
<keyword evidence="1" id="KW-0614">Plasmid</keyword>
<sequence>MENETSQTVEQEREIDTGIQISASYGPTVEMKAHANYDQRTAKTETRRSSQTFAREVTKKTVDRIKKRVKRKEWEKTIEETEEKNRHKIDNTGENDTDHIIGIYRWLDKFYDVQVFNHGKRMLLEFVVPEPGAFYRYSQATDAAEEVDMEKPTPPKINKRLLELMDSSSPDLAEDQVERLTKGANLRSLRPGDLRAWNYKYYLQKYGAKGSPPDRQLVTKNKTKTATAKKRSVIQQQATISVPEGYVATRVGVEDPIYSRPDPGEEPDGSNIHGLSVNIVGHNWKEGYLHGTDHGDLGTKSEGRKLVRVDGQSPWSKNVPVSIYAEDSKGFSLQFHVLCERTPENFEQWKIDTYRSIMEAYRNERAEYEERVAAQEIQGGPDITGQNPGRNREIEQTELKRLVMAMLKGDALHPSDIEAETGPSTSPTDVTETGIENRANTIRFLEQAFEWTNMTYKFYPYYWADEAKWASLSRLESSDPTFASFLRAGAARVVVPVRPGYEYQVPYFMQYEEPYFGDGPPSIGDPGYVSIIDAIKDQQNKLPEEAKTVGDPWKVKVPTSLIKLQQGGSLSGDGPDNGGGNNP</sequence>
<evidence type="ECO:0000313" key="1">
    <source>
        <dbReference type="EMBL" id="XRJ21550.1"/>
    </source>
</evidence>
<evidence type="ECO:0000313" key="2">
    <source>
        <dbReference type="Proteomes" id="UP000257089"/>
    </source>
</evidence>
<protein>
    <submittedName>
        <fullName evidence="1">Uncharacterized protein</fullName>
    </submittedName>
</protein>
<dbReference type="Proteomes" id="UP000257089">
    <property type="component" value="Plasmid p48N_2"/>
</dbReference>
<dbReference type="EMBL" id="CP137691">
    <property type="protein sequence ID" value="XRJ21550.1"/>
    <property type="molecule type" value="Genomic_DNA"/>
</dbReference>
<gene>
    <name evidence="1" type="ORF">DEQ67_015740</name>
</gene>
<proteinExistence type="predicted"/>
<geneLocation type="plasmid" evidence="1 2">
    <name>p48N_2</name>
</geneLocation>
<accession>A0ACD5I1Y2</accession>